<dbReference type="PROSITE" id="PS50164">
    <property type="entry name" value="GIY_YIG"/>
    <property type="match status" value="1"/>
</dbReference>
<organism evidence="3 4">
    <name type="scientific">Cloacibacterium rupense</name>
    <dbReference type="NCBI Taxonomy" id="517423"/>
    <lineage>
        <taxon>Bacteria</taxon>
        <taxon>Pseudomonadati</taxon>
        <taxon>Bacteroidota</taxon>
        <taxon>Flavobacteriia</taxon>
        <taxon>Flavobacteriales</taxon>
        <taxon>Weeksellaceae</taxon>
    </lineage>
</organism>
<accession>A0ABQ2NHD5</accession>
<proteinExistence type="inferred from homology"/>
<gene>
    <name evidence="3" type="ORF">GCM10010992_04920</name>
</gene>
<evidence type="ECO:0000313" key="3">
    <source>
        <dbReference type="EMBL" id="GGP02058.1"/>
    </source>
</evidence>
<name>A0ABQ2NHD5_9FLAO</name>
<feature type="domain" description="GIY-YIG" evidence="2">
    <location>
        <begin position="1"/>
        <end position="76"/>
    </location>
</feature>
<dbReference type="PANTHER" id="PTHR34477">
    <property type="entry name" value="UPF0213 PROTEIN YHBQ"/>
    <property type="match status" value="1"/>
</dbReference>
<dbReference type="InterPro" id="IPR050190">
    <property type="entry name" value="UPF0213_domain"/>
</dbReference>
<evidence type="ECO:0000256" key="1">
    <source>
        <dbReference type="ARBA" id="ARBA00007435"/>
    </source>
</evidence>
<comment type="caution">
    <text evidence="3">The sequence shown here is derived from an EMBL/GenBank/DDBJ whole genome shotgun (WGS) entry which is preliminary data.</text>
</comment>
<protein>
    <recommendedName>
        <fullName evidence="2">GIY-YIG domain-containing protein</fullName>
    </recommendedName>
</protein>
<dbReference type="Proteomes" id="UP000620064">
    <property type="component" value="Unassembled WGS sequence"/>
</dbReference>
<dbReference type="SMART" id="SM00465">
    <property type="entry name" value="GIYc"/>
    <property type="match status" value="1"/>
</dbReference>
<dbReference type="SUPFAM" id="SSF82771">
    <property type="entry name" value="GIY-YIG endonuclease"/>
    <property type="match status" value="1"/>
</dbReference>
<dbReference type="InterPro" id="IPR000305">
    <property type="entry name" value="GIY-YIG_endonuc"/>
</dbReference>
<dbReference type="EMBL" id="BMLV01000001">
    <property type="protein sequence ID" value="GGP02058.1"/>
    <property type="molecule type" value="Genomic_DNA"/>
</dbReference>
<dbReference type="PANTHER" id="PTHR34477:SF1">
    <property type="entry name" value="UPF0213 PROTEIN YHBQ"/>
    <property type="match status" value="1"/>
</dbReference>
<dbReference type="InterPro" id="IPR035901">
    <property type="entry name" value="GIY-YIG_endonuc_sf"/>
</dbReference>
<dbReference type="Pfam" id="PF01541">
    <property type="entry name" value="GIY-YIG"/>
    <property type="match status" value="1"/>
</dbReference>
<evidence type="ECO:0000313" key="4">
    <source>
        <dbReference type="Proteomes" id="UP000620064"/>
    </source>
</evidence>
<sequence length="101" mass="11984">MKGWMYILECSDGSYYTGSTNNLELRLQQHHNGEGANHTKKRLPIKLIYFEEFSRIDEAFYREKQVQGWSRKKKEALIDNRTDELKKLAECINETHCKNKS</sequence>
<dbReference type="CDD" id="cd10456">
    <property type="entry name" value="GIY-YIG_UPF0213"/>
    <property type="match status" value="1"/>
</dbReference>
<dbReference type="Gene3D" id="3.40.1440.10">
    <property type="entry name" value="GIY-YIG endonuclease"/>
    <property type="match status" value="1"/>
</dbReference>
<keyword evidence="4" id="KW-1185">Reference proteome</keyword>
<dbReference type="RefSeq" id="WP_188616495.1">
    <property type="nucleotide sequence ID" value="NZ_BMLV01000001.1"/>
</dbReference>
<evidence type="ECO:0000259" key="2">
    <source>
        <dbReference type="PROSITE" id="PS50164"/>
    </source>
</evidence>
<comment type="similarity">
    <text evidence="1">Belongs to the UPF0213 family.</text>
</comment>
<reference evidence="4" key="1">
    <citation type="journal article" date="2019" name="Int. J. Syst. Evol. Microbiol.">
        <title>The Global Catalogue of Microorganisms (GCM) 10K type strain sequencing project: providing services to taxonomists for standard genome sequencing and annotation.</title>
        <authorList>
            <consortium name="The Broad Institute Genomics Platform"/>
            <consortium name="The Broad Institute Genome Sequencing Center for Infectious Disease"/>
            <person name="Wu L."/>
            <person name="Ma J."/>
        </authorList>
    </citation>
    <scope>NUCLEOTIDE SEQUENCE [LARGE SCALE GENOMIC DNA]</scope>
    <source>
        <strain evidence="4">CGMCC 1.7656</strain>
    </source>
</reference>